<feature type="region of interest" description="Disordered" evidence="1">
    <location>
        <begin position="21"/>
        <end position="96"/>
    </location>
</feature>
<organism evidence="3 4">
    <name type="scientific">Podospora aff. communis PSN243</name>
    <dbReference type="NCBI Taxonomy" id="3040156"/>
    <lineage>
        <taxon>Eukaryota</taxon>
        <taxon>Fungi</taxon>
        <taxon>Dikarya</taxon>
        <taxon>Ascomycota</taxon>
        <taxon>Pezizomycotina</taxon>
        <taxon>Sordariomycetes</taxon>
        <taxon>Sordariomycetidae</taxon>
        <taxon>Sordariales</taxon>
        <taxon>Podosporaceae</taxon>
        <taxon>Podospora</taxon>
    </lineage>
</organism>
<accession>A0AAV9GA03</accession>
<dbReference type="GO" id="GO:0005524">
    <property type="term" value="F:ATP binding"/>
    <property type="evidence" value="ECO:0007669"/>
    <property type="project" value="InterPro"/>
</dbReference>
<feature type="compositionally biased region" description="Basic and acidic residues" evidence="1">
    <location>
        <begin position="79"/>
        <end position="96"/>
    </location>
</feature>
<keyword evidence="3" id="KW-0645">Protease</keyword>
<dbReference type="PANTHER" id="PTHR46411">
    <property type="entry name" value="FAMILY ATPASE, PUTATIVE-RELATED"/>
    <property type="match status" value="1"/>
</dbReference>
<evidence type="ECO:0000313" key="4">
    <source>
        <dbReference type="Proteomes" id="UP001321760"/>
    </source>
</evidence>
<keyword evidence="3" id="KW-0482">Metalloprotease</keyword>
<dbReference type="PANTHER" id="PTHR46411:SF3">
    <property type="entry name" value="AAA+ ATPASE DOMAIN-CONTAINING PROTEIN"/>
    <property type="match status" value="1"/>
</dbReference>
<dbReference type="Proteomes" id="UP001321760">
    <property type="component" value="Unassembled WGS sequence"/>
</dbReference>
<protein>
    <submittedName>
        <fullName evidence="3">ATP-dependent zinc metalloprotease YME1</fullName>
    </submittedName>
</protein>
<dbReference type="SMART" id="SM00382">
    <property type="entry name" value="AAA"/>
    <property type="match status" value="1"/>
</dbReference>
<keyword evidence="3" id="KW-0378">Hydrolase</keyword>
<dbReference type="InterPro" id="IPR003959">
    <property type="entry name" value="ATPase_AAA_core"/>
</dbReference>
<keyword evidence="4" id="KW-1185">Reference proteome</keyword>
<feature type="domain" description="AAA+ ATPase" evidence="2">
    <location>
        <begin position="490"/>
        <end position="617"/>
    </location>
</feature>
<evidence type="ECO:0000259" key="2">
    <source>
        <dbReference type="SMART" id="SM00382"/>
    </source>
</evidence>
<dbReference type="AlphaFoldDB" id="A0AAV9GA03"/>
<dbReference type="CDD" id="cd19481">
    <property type="entry name" value="RecA-like_protease"/>
    <property type="match status" value="1"/>
</dbReference>
<feature type="compositionally biased region" description="Polar residues" evidence="1">
    <location>
        <begin position="49"/>
        <end position="61"/>
    </location>
</feature>
<proteinExistence type="predicted"/>
<sequence>MAGGTEPWNARVAVLREGATEAVAKAGEEADAASPDSDATTDERDSDCEQNPNVQQDNAISEPTAAGENKSTAEASSGKGEEKTPDPKKKERKAIVRIDQHRTKGGGRVYTKTVKHAAWQISSKYALVVRQVFNSRGELAEILIEVRAQGLRDVLKAILEGAEDLRLNEKPPVITPQMLYHCAPQLRIRLEAERAEEKKDDDLVFEIEAALRVIKEDFSNEEENIKSLLASGRITFETLWAVVPPNELVYTVDALNQPCVYRAARTSVIKKPDGAIVFCINGRQVDSNGQKTGWTYSNTLEIPLFVGEQPIVDLKAYPLRFHPDQANVRQTLIERGRRRMQLHEQRFHEYRGAALHETKSPLTGVTSKEKFNCQGRIVIDPAAFKEIEPNNHFVPWIHRLLPIPTRQPTDDELICMPAVIYGFSLSSKLWGAFSISHTTPITWNPTIWDSLVLPHPSKHLIRTLVKSHISQTQTQTSTPQFDDFIIGKGLGLILLLSGPPGVGKTLTAEAVAETVQRPLYVLSSGELGADPDVIDSRLQTVLRLAQTWKAVLLLDEADVFMAKRSATDLARNAVVSIFLRQLEYYRGILVLTTNRVEEIDEAFRSRVHLRVGYEELDAEARGRVWRGFLGRVGLDGEGVERLAGMVMNGRQIKNVVKMAQLFAAEDGRQVKLEDILLVAGMSQNWV</sequence>
<dbReference type="GO" id="GO:0008237">
    <property type="term" value="F:metallopeptidase activity"/>
    <property type="evidence" value="ECO:0007669"/>
    <property type="project" value="UniProtKB-KW"/>
</dbReference>
<evidence type="ECO:0000256" key="1">
    <source>
        <dbReference type="SAM" id="MobiDB-lite"/>
    </source>
</evidence>
<dbReference type="GO" id="GO:0016887">
    <property type="term" value="F:ATP hydrolysis activity"/>
    <property type="evidence" value="ECO:0007669"/>
    <property type="project" value="InterPro"/>
</dbReference>
<dbReference type="SUPFAM" id="SSF52540">
    <property type="entry name" value="P-loop containing nucleoside triphosphate hydrolases"/>
    <property type="match status" value="1"/>
</dbReference>
<dbReference type="InterPro" id="IPR003593">
    <property type="entry name" value="AAA+_ATPase"/>
</dbReference>
<name>A0AAV9GA03_9PEZI</name>
<evidence type="ECO:0000313" key="3">
    <source>
        <dbReference type="EMBL" id="KAK4445210.1"/>
    </source>
</evidence>
<reference evidence="3" key="2">
    <citation type="submission" date="2023-05" db="EMBL/GenBank/DDBJ databases">
        <authorList>
            <consortium name="Lawrence Berkeley National Laboratory"/>
            <person name="Steindorff A."/>
            <person name="Hensen N."/>
            <person name="Bonometti L."/>
            <person name="Westerberg I."/>
            <person name="Brannstrom I.O."/>
            <person name="Guillou S."/>
            <person name="Cros-Aarteil S."/>
            <person name="Calhoun S."/>
            <person name="Haridas S."/>
            <person name="Kuo A."/>
            <person name="Mondo S."/>
            <person name="Pangilinan J."/>
            <person name="Riley R."/>
            <person name="Labutti K."/>
            <person name="Andreopoulos B."/>
            <person name="Lipzen A."/>
            <person name="Chen C."/>
            <person name="Yanf M."/>
            <person name="Daum C."/>
            <person name="Ng V."/>
            <person name="Clum A."/>
            <person name="Ohm R."/>
            <person name="Martin F."/>
            <person name="Silar P."/>
            <person name="Natvig D."/>
            <person name="Lalanne C."/>
            <person name="Gautier V."/>
            <person name="Ament-Velasquez S.L."/>
            <person name="Kruys A."/>
            <person name="Hutchinson M.I."/>
            <person name="Powell A.J."/>
            <person name="Barry K."/>
            <person name="Miller A.N."/>
            <person name="Grigoriev I.V."/>
            <person name="Debuchy R."/>
            <person name="Gladieux P."/>
            <person name="Thoren M.H."/>
            <person name="Johannesson H."/>
        </authorList>
    </citation>
    <scope>NUCLEOTIDE SEQUENCE</scope>
    <source>
        <strain evidence="3">PSN243</strain>
    </source>
</reference>
<dbReference type="Pfam" id="PF00004">
    <property type="entry name" value="AAA"/>
    <property type="match status" value="1"/>
</dbReference>
<dbReference type="InterPro" id="IPR054289">
    <property type="entry name" value="DUF7025"/>
</dbReference>
<dbReference type="InterPro" id="IPR027417">
    <property type="entry name" value="P-loop_NTPase"/>
</dbReference>
<gene>
    <name evidence="3" type="ORF">QBC34DRAFT_358446</name>
</gene>
<comment type="caution">
    <text evidence="3">The sequence shown here is derived from an EMBL/GenBank/DDBJ whole genome shotgun (WGS) entry which is preliminary data.</text>
</comment>
<dbReference type="Pfam" id="PF22942">
    <property type="entry name" value="DUF7025"/>
    <property type="match status" value="1"/>
</dbReference>
<dbReference type="Gene3D" id="3.40.50.300">
    <property type="entry name" value="P-loop containing nucleotide triphosphate hydrolases"/>
    <property type="match status" value="1"/>
</dbReference>
<reference evidence="3" key="1">
    <citation type="journal article" date="2023" name="Mol. Phylogenet. Evol.">
        <title>Genome-scale phylogeny and comparative genomics of the fungal order Sordariales.</title>
        <authorList>
            <person name="Hensen N."/>
            <person name="Bonometti L."/>
            <person name="Westerberg I."/>
            <person name="Brannstrom I.O."/>
            <person name="Guillou S."/>
            <person name="Cros-Aarteil S."/>
            <person name="Calhoun S."/>
            <person name="Haridas S."/>
            <person name="Kuo A."/>
            <person name="Mondo S."/>
            <person name="Pangilinan J."/>
            <person name="Riley R."/>
            <person name="LaButti K."/>
            <person name="Andreopoulos B."/>
            <person name="Lipzen A."/>
            <person name="Chen C."/>
            <person name="Yan M."/>
            <person name="Daum C."/>
            <person name="Ng V."/>
            <person name="Clum A."/>
            <person name="Steindorff A."/>
            <person name="Ohm R.A."/>
            <person name="Martin F."/>
            <person name="Silar P."/>
            <person name="Natvig D.O."/>
            <person name="Lalanne C."/>
            <person name="Gautier V."/>
            <person name="Ament-Velasquez S.L."/>
            <person name="Kruys A."/>
            <person name="Hutchinson M.I."/>
            <person name="Powell A.J."/>
            <person name="Barry K."/>
            <person name="Miller A.N."/>
            <person name="Grigoriev I.V."/>
            <person name="Debuchy R."/>
            <person name="Gladieux P."/>
            <person name="Hiltunen Thoren M."/>
            <person name="Johannesson H."/>
        </authorList>
    </citation>
    <scope>NUCLEOTIDE SEQUENCE</scope>
    <source>
        <strain evidence="3">PSN243</strain>
    </source>
</reference>
<dbReference type="EMBL" id="MU865967">
    <property type="protein sequence ID" value="KAK4445210.1"/>
    <property type="molecule type" value="Genomic_DNA"/>
</dbReference>